<protein>
    <recommendedName>
        <fullName evidence="6">phosphoenolpyruvate carboxylase</fullName>
        <ecNumber evidence="6">4.1.1.31</ecNumber>
    </recommendedName>
</protein>
<reference evidence="15 16" key="1">
    <citation type="submission" date="2020-08" db="EMBL/GenBank/DDBJ databases">
        <title>Plant Genome Project.</title>
        <authorList>
            <person name="Zhang R.-G."/>
        </authorList>
    </citation>
    <scope>NUCLEOTIDE SEQUENCE [LARGE SCALE GENOMIC DNA]</scope>
    <source>
        <tissue evidence="15">Rhizome</tissue>
    </source>
</reference>
<accession>A0A8J5F6V5</accession>
<name>A0A8J5F6V5_ZINOF</name>
<comment type="function">
    <text evidence="2">Through the carboxylation of phosphoenolpyruvate (PEP) it forms oxaloacetate, a four-carbon dicarboxylic acid source for the tricarboxylic acid cycle.</text>
</comment>
<evidence type="ECO:0000256" key="13">
    <source>
        <dbReference type="ARBA" id="ARBA00048995"/>
    </source>
</evidence>
<keyword evidence="8" id="KW-0602">Photosynthesis</keyword>
<evidence type="ECO:0000256" key="1">
    <source>
        <dbReference type="ARBA" id="ARBA00001946"/>
    </source>
</evidence>
<evidence type="ECO:0000256" key="6">
    <source>
        <dbReference type="ARBA" id="ARBA00012305"/>
    </source>
</evidence>
<dbReference type="GO" id="GO:0015979">
    <property type="term" value="P:photosynthesis"/>
    <property type="evidence" value="ECO:0007669"/>
    <property type="project" value="UniProtKB-KW"/>
</dbReference>
<dbReference type="GO" id="GO:0009507">
    <property type="term" value="C:chloroplast"/>
    <property type="evidence" value="ECO:0007669"/>
    <property type="project" value="TreeGrafter"/>
</dbReference>
<comment type="subcellular location">
    <subcellularLocation>
        <location evidence="3">Cytoplasm</location>
    </subcellularLocation>
</comment>
<comment type="caution">
    <text evidence="15">The sequence shown here is derived from an EMBL/GenBank/DDBJ whole genome shotgun (WGS) entry which is preliminary data.</text>
</comment>
<dbReference type="PANTHER" id="PTHR30523:SF47">
    <property type="entry name" value="PHOSPHOENOLPYRUVATE CARBOXYLASE 2"/>
    <property type="match status" value="1"/>
</dbReference>
<evidence type="ECO:0000256" key="7">
    <source>
        <dbReference type="ARBA" id="ARBA00022490"/>
    </source>
</evidence>
<organism evidence="15 16">
    <name type="scientific">Zingiber officinale</name>
    <name type="common">Ginger</name>
    <name type="synonym">Amomum zingiber</name>
    <dbReference type="NCBI Taxonomy" id="94328"/>
    <lineage>
        <taxon>Eukaryota</taxon>
        <taxon>Viridiplantae</taxon>
        <taxon>Streptophyta</taxon>
        <taxon>Embryophyta</taxon>
        <taxon>Tracheophyta</taxon>
        <taxon>Spermatophyta</taxon>
        <taxon>Magnoliopsida</taxon>
        <taxon>Liliopsida</taxon>
        <taxon>Zingiberales</taxon>
        <taxon>Zingiberaceae</taxon>
        <taxon>Zingiber</taxon>
    </lineage>
</organism>
<evidence type="ECO:0000256" key="11">
    <source>
        <dbReference type="ARBA" id="ARBA00023239"/>
    </source>
</evidence>
<dbReference type="GO" id="GO:0006099">
    <property type="term" value="P:tricarboxylic acid cycle"/>
    <property type="evidence" value="ECO:0007669"/>
    <property type="project" value="InterPro"/>
</dbReference>
<dbReference type="GO" id="GO:0048046">
    <property type="term" value="C:apoplast"/>
    <property type="evidence" value="ECO:0007669"/>
    <property type="project" value="TreeGrafter"/>
</dbReference>
<gene>
    <name evidence="15" type="ORF">ZIOFF_058219</name>
</gene>
<keyword evidence="12" id="KW-0120">Carbon dioxide fixation</keyword>
<dbReference type="GO" id="GO:0005829">
    <property type="term" value="C:cytosol"/>
    <property type="evidence" value="ECO:0007669"/>
    <property type="project" value="TreeGrafter"/>
</dbReference>
<dbReference type="EC" id="4.1.1.31" evidence="6"/>
<keyword evidence="16" id="KW-1185">Reference proteome</keyword>
<keyword evidence="11" id="KW-0456">Lyase</keyword>
<comment type="cofactor">
    <cofactor evidence="1">
        <name>Mg(2+)</name>
        <dbReference type="ChEBI" id="CHEBI:18420"/>
    </cofactor>
</comment>
<evidence type="ECO:0000256" key="14">
    <source>
        <dbReference type="SAM" id="MobiDB-lite"/>
    </source>
</evidence>
<evidence type="ECO:0000256" key="9">
    <source>
        <dbReference type="ARBA" id="ARBA00022533"/>
    </source>
</evidence>
<dbReference type="EMBL" id="JACMSC010000016">
    <property type="protein sequence ID" value="KAG6481615.1"/>
    <property type="molecule type" value="Genomic_DNA"/>
</dbReference>
<proteinExistence type="inferred from homology"/>
<evidence type="ECO:0000256" key="8">
    <source>
        <dbReference type="ARBA" id="ARBA00022531"/>
    </source>
</evidence>
<comment type="similarity">
    <text evidence="4">Belongs to the PEPCase type 1 family.</text>
</comment>
<evidence type="ECO:0000256" key="5">
    <source>
        <dbReference type="ARBA" id="ARBA00011881"/>
    </source>
</evidence>
<dbReference type="Gene3D" id="1.20.1440.90">
    <property type="entry name" value="Phosphoenolpyruvate/pyruvate domain"/>
    <property type="match status" value="1"/>
</dbReference>
<evidence type="ECO:0000256" key="2">
    <source>
        <dbReference type="ARBA" id="ARBA00003774"/>
    </source>
</evidence>
<comment type="subunit">
    <text evidence="5">Homotetramer.</text>
</comment>
<keyword evidence="7" id="KW-0963">Cytoplasm</keyword>
<dbReference type="InterPro" id="IPR021135">
    <property type="entry name" value="PEP_COase"/>
</dbReference>
<evidence type="ECO:0000313" key="15">
    <source>
        <dbReference type="EMBL" id="KAG6481615.1"/>
    </source>
</evidence>
<dbReference type="PANTHER" id="PTHR30523">
    <property type="entry name" value="PHOSPHOENOLPYRUVATE CARBOXYLASE"/>
    <property type="match status" value="1"/>
</dbReference>
<dbReference type="GO" id="GO:0048366">
    <property type="term" value="P:leaf development"/>
    <property type="evidence" value="ECO:0007669"/>
    <property type="project" value="TreeGrafter"/>
</dbReference>
<dbReference type="PRINTS" id="PR00150">
    <property type="entry name" value="PEPCARBXLASE"/>
</dbReference>
<sequence>MSKDEGEEIDEDNEDNNDLEEEEVHQTSYLDTYHNNYEMDGNKFDFDDVLEEDDDNEESKFESEFWKQIPPNELYHVILGDVRDKLYNTREHSSQLLAKGTSDISEELIFTDVEQLLKPLELCYRLRDRPITDASLIDFLCQVSTFGLSLVRLDIRQESDRHTDVLDSITNHLRIGWSQDWSKEKRQEWLSHELRGKRLLFGPDLPQTKETADVLQTFHVLAELPSNSFGAYIISMATAPSHVFTVELLQQECHVKEPLRVVPLFENLQDHDAAPAAVACMFSIDWYMNMNNGKQEDTIGYSDSGKDVDQLTTAWQLYKAQEELMKVAKQYDVKLTMLRWDCWERRWPDSSCYLVSAAGNDSRIISRDNPRGTATLEHGMHPPVSPKPQWRALMDEMDIVANWPQKSIV</sequence>
<dbReference type="Proteomes" id="UP000734854">
    <property type="component" value="Unassembled WGS sequence"/>
</dbReference>
<dbReference type="GO" id="GO:0008964">
    <property type="term" value="F:phosphoenolpyruvate carboxylase activity"/>
    <property type="evidence" value="ECO:0007669"/>
    <property type="project" value="UniProtKB-EC"/>
</dbReference>
<dbReference type="Pfam" id="PF00311">
    <property type="entry name" value="PEPcase"/>
    <property type="match status" value="1"/>
</dbReference>
<feature type="compositionally biased region" description="Acidic residues" evidence="14">
    <location>
        <begin position="1"/>
        <end position="23"/>
    </location>
</feature>
<dbReference type="InterPro" id="IPR015813">
    <property type="entry name" value="Pyrv/PenolPyrv_kinase-like_dom"/>
</dbReference>
<evidence type="ECO:0000313" key="16">
    <source>
        <dbReference type="Proteomes" id="UP000734854"/>
    </source>
</evidence>
<evidence type="ECO:0000256" key="10">
    <source>
        <dbReference type="ARBA" id="ARBA00022842"/>
    </source>
</evidence>
<feature type="region of interest" description="Disordered" evidence="14">
    <location>
        <begin position="1"/>
        <end position="32"/>
    </location>
</feature>
<keyword evidence="10" id="KW-0460">Magnesium</keyword>
<dbReference type="FunFam" id="1.20.1440.90:FF:000001">
    <property type="entry name" value="Phosphoenolpyruvate carboxylase 1"/>
    <property type="match status" value="1"/>
</dbReference>
<dbReference type="SUPFAM" id="SSF51621">
    <property type="entry name" value="Phosphoenolpyruvate/pyruvate domain"/>
    <property type="match status" value="1"/>
</dbReference>
<dbReference type="GO" id="GO:0015977">
    <property type="term" value="P:carbon fixation"/>
    <property type="evidence" value="ECO:0007669"/>
    <property type="project" value="UniProtKB-KW"/>
</dbReference>
<evidence type="ECO:0000256" key="4">
    <source>
        <dbReference type="ARBA" id="ARBA00008346"/>
    </source>
</evidence>
<comment type="catalytic activity">
    <reaction evidence="13">
        <text>oxaloacetate + phosphate = phosphoenolpyruvate + hydrogencarbonate</text>
        <dbReference type="Rhea" id="RHEA:28370"/>
        <dbReference type="ChEBI" id="CHEBI:16452"/>
        <dbReference type="ChEBI" id="CHEBI:17544"/>
        <dbReference type="ChEBI" id="CHEBI:43474"/>
        <dbReference type="ChEBI" id="CHEBI:58702"/>
        <dbReference type="EC" id="4.1.1.31"/>
    </reaction>
</comment>
<evidence type="ECO:0000256" key="12">
    <source>
        <dbReference type="ARBA" id="ARBA00023300"/>
    </source>
</evidence>
<keyword evidence="9" id="KW-0021">Allosteric enzyme</keyword>
<dbReference type="AlphaFoldDB" id="A0A8J5F6V5"/>
<evidence type="ECO:0000256" key="3">
    <source>
        <dbReference type="ARBA" id="ARBA00004496"/>
    </source>
</evidence>
<feature type="region of interest" description="Disordered" evidence="14">
    <location>
        <begin position="366"/>
        <end position="386"/>
    </location>
</feature>